<keyword evidence="2" id="KW-1185">Reference proteome</keyword>
<accession>A0A2P8HBE3</accession>
<sequence length="139" mass="15943">MLISIRNGLVYIYLQHKDAISQPSDSFPDADGYFLYDRASNWVGVRIRRTLLEEGPVMPIGVPKIKRLDYMLLPGSIEETKTQLEIKFHAETEVYSTREQSCVLDLNEHGIYGIEMVMDTTVTSGAACFVERFLDRPYF</sequence>
<dbReference type="OrthoDB" id="2970414at2"/>
<dbReference type="AlphaFoldDB" id="A0A2P8HBE3"/>
<organism evidence="1 2">
    <name type="scientific">Salsuginibacillus halophilus</name>
    <dbReference type="NCBI Taxonomy" id="517424"/>
    <lineage>
        <taxon>Bacteria</taxon>
        <taxon>Bacillati</taxon>
        <taxon>Bacillota</taxon>
        <taxon>Bacilli</taxon>
        <taxon>Bacillales</taxon>
        <taxon>Bacillaceae</taxon>
        <taxon>Salsuginibacillus</taxon>
    </lineage>
</organism>
<dbReference type="RefSeq" id="WP_106589208.1">
    <property type="nucleotide sequence ID" value="NZ_PYAV01000010.1"/>
</dbReference>
<evidence type="ECO:0000313" key="2">
    <source>
        <dbReference type="Proteomes" id="UP000242310"/>
    </source>
</evidence>
<protein>
    <submittedName>
        <fullName evidence="1">Uncharacterized protein</fullName>
    </submittedName>
</protein>
<gene>
    <name evidence="1" type="ORF">B0H94_11011</name>
</gene>
<dbReference type="Proteomes" id="UP000242310">
    <property type="component" value="Unassembled WGS sequence"/>
</dbReference>
<comment type="caution">
    <text evidence="1">The sequence shown here is derived from an EMBL/GenBank/DDBJ whole genome shotgun (WGS) entry which is preliminary data.</text>
</comment>
<evidence type="ECO:0000313" key="1">
    <source>
        <dbReference type="EMBL" id="PSL43536.1"/>
    </source>
</evidence>
<name>A0A2P8HBE3_9BACI</name>
<dbReference type="EMBL" id="PYAV01000010">
    <property type="protein sequence ID" value="PSL43536.1"/>
    <property type="molecule type" value="Genomic_DNA"/>
</dbReference>
<reference evidence="1 2" key="1">
    <citation type="submission" date="2018-03" db="EMBL/GenBank/DDBJ databases">
        <title>Genomic Encyclopedia of Type Strains, Phase III (KMG-III): the genomes of soil and plant-associated and newly described type strains.</title>
        <authorList>
            <person name="Whitman W."/>
        </authorList>
    </citation>
    <scope>NUCLEOTIDE SEQUENCE [LARGE SCALE GENOMIC DNA]</scope>
    <source>
        <strain evidence="1 2">CGMCC 1.07653</strain>
    </source>
</reference>
<proteinExistence type="predicted"/>